<keyword evidence="1" id="KW-0521">NADP</keyword>
<reference evidence="5" key="2">
    <citation type="submission" date="2015-01" db="EMBL/GenBank/DDBJ databases">
        <title>Evolutionary Origins and Diversification of the Mycorrhizal Mutualists.</title>
        <authorList>
            <consortium name="DOE Joint Genome Institute"/>
            <consortium name="Mycorrhizal Genomics Consortium"/>
            <person name="Kohler A."/>
            <person name="Kuo A."/>
            <person name="Nagy L.G."/>
            <person name="Floudas D."/>
            <person name="Copeland A."/>
            <person name="Barry K.W."/>
            <person name="Cichocki N."/>
            <person name="Veneault-Fourrey C."/>
            <person name="LaButti K."/>
            <person name="Lindquist E.A."/>
            <person name="Lipzen A."/>
            <person name="Lundell T."/>
            <person name="Morin E."/>
            <person name="Murat C."/>
            <person name="Riley R."/>
            <person name="Ohm R."/>
            <person name="Sun H."/>
            <person name="Tunlid A."/>
            <person name="Henrissat B."/>
            <person name="Grigoriev I.V."/>
            <person name="Hibbett D.S."/>
            <person name="Martin F."/>
        </authorList>
    </citation>
    <scope>NUCLEOTIDE SEQUENCE [LARGE SCALE GENOMIC DNA]</scope>
    <source>
        <strain evidence="5">Zn</strain>
    </source>
</reference>
<organism evidence="4 5">
    <name type="scientific">Oidiodendron maius (strain Zn)</name>
    <dbReference type="NCBI Taxonomy" id="913774"/>
    <lineage>
        <taxon>Eukaryota</taxon>
        <taxon>Fungi</taxon>
        <taxon>Dikarya</taxon>
        <taxon>Ascomycota</taxon>
        <taxon>Pezizomycotina</taxon>
        <taxon>Leotiomycetes</taxon>
        <taxon>Leotiomycetes incertae sedis</taxon>
        <taxon>Myxotrichaceae</taxon>
        <taxon>Oidiodendron</taxon>
    </lineage>
</organism>
<dbReference type="SMART" id="SM00829">
    <property type="entry name" value="PKS_ER"/>
    <property type="match status" value="1"/>
</dbReference>
<dbReference type="Proteomes" id="UP000054321">
    <property type="component" value="Unassembled WGS sequence"/>
</dbReference>
<accession>A0A0C3CUM5</accession>
<dbReference type="Pfam" id="PF00107">
    <property type="entry name" value="ADH_zinc_N"/>
    <property type="match status" value="1"/>
</dbReference>
<dbReference type="SUPFAM" id="SSF50129">
    <property type="entry name" value="GroES-like"/>
    <property type="match status" value="1"/>
</dbReference>
<dbReference type="InterPro" id="IPR036291">
    <property type="entry name" value="NAD(P)-bd_dom_sf"/>
</dbReference>
<dbReference type="InterPro" id="IPR020843">
    <property type="entry name" value="ER"/>
</dbReference>
<dbReference type="InterPro" id="IPR014189">
    <property type="entry name" value="Quinone_OxRdtase_PIG3"/>
</dbReference>
<dbReference type="PANTHER" id="PTHR48106:SF18">
    <property type="entry name" value="QUINONE OXIDOREDUCTASE PIG3"/>
    <property type="match status" value="1"/>
</dbReference>
<dbReference type="CDD" id="cd05276">
    <property type="entry name" value="p53_inducible_oxidoreductase"/>
    <property type="match status" value="1"/>
</dbReference>
<dbReference type="OrthoDB" id="203908at2759"/>
<name>A0A0C3CUM5_OIDMZ</name>
<dbReference type="PANTHER" id="PTHR48106">
    <property type="entry name" value="QUINONE OXIDOREDUCTASE PIG3-RELATED"/>
    <property type="match status" value="1"/>
</dbReference>
<proteinExistence type="predicted"/>
<evidence type="ECO:0000313" key="4">
    <source>
        <dbReference type="EMBL" id="KIN02669.1"/>
    </source>
</evidence>
<dbReference type="AlphaFoldDB" id="A0A0C3CUM5"/>
<dbReference type="Gene3D" id="3.40.50.720">
    <property type="entry name" value="NAD(P)-binding Rossmann-like Domain"/>
    <property type="match status" value="1"/>
</dbReference>
<protein>
    <recommendedName>
        <fullName evidence="3">Enoyl reductase (ER) domain-containing protein</fullName>
    </recommendedName>
</protein>
<keyword evidence="5" id="KW-1185">Reference proteome</keyword>
<dbReference type="InterPro" id="IPR013154">
    <property type="entry name" value="ADH-like_N"/>
</dbReference>
<evidence type="ECO:0000259" key="3">
    <source>
        <dbReference type="SMART" id="SM00829"/>
    </source>
</evidence>
<dbReference type="STRING" id="913774.A0A0C3CUM5"/>
<reference evidence="4 5" key="1">
    <citation type="submission" date="2014-04" db="EMBL/GenBank/DDBJ databases">
        <authorList>
            <consortium name="DOE Joint Genome Institute"/>
            <person name="Kuo A."/>
            <person name="Martino E."/>
            <person name="Perotto S."/>
            <person name="Kohler A."/>
            <person name="Nagy L.G."/>
            <person name="Floudas D."/>
            <person name="Copeland A."/>
            <person name="Barry K.W."/>
            <person name="Cichocki N."/>
            <person name="Veneault-Fourrey C."/>
            <person name="LaButti K."/>
            <person name="Lindquist E.A."/>
            <person name="Lipzen A."/>
            <person name="Lundell T."/>
            <person name="Morin E."/>
            <person name="Murat C."/>
            <person name="Sun H."/>
            <person name="Tunlid A."/>
            <person name="Henrissat B."/>
            <person name="Grigoriev I.V."/>
            <person name="Hibbett D.S."/>
            <person name="Martin F."/>
            <person name="Nordberg H.P."/>
            <person name="Cantor M.N."/>
            <person name="Hua S.X."/>
        </authorList>
    </citation>
    <scope>NUCLEOTIDE SEQUENCE [LARGE SCALE GENOMIC DNA]</scope>
    <source>
        <strain evidence="4 5">Zn</strain>
    </source>
</reference>
<evidence type="ECO:0000256" key="1">
    <source>
        <dbReference type="ARBA" id="ARBA00022857"/>
    </source>
</evidence>
<evidence type="ECO:0000256" key="2">
    <source>
        <dbReference type="ARBA" id="ARBA00023002"/>
    </source>
</evidence>
<dbReference type="InParanoid" id="A0A0C3CUM5"/>
<feature type="domain" description="Enoyl reductase (ER)" evidence="3">
    <location>
        <begin position="11"/>
        <end position="334"/>
    </location>
</feature>
<dbReference type="SUPFAM" id="SSF51735">
    <property type="entry name" value="NAD(P)-binding Rossmann-fold domains"/>
    <property type="match status" value="1"/>
</dbReference>
<dbReference type="InterPro" id="IPR013149">
    <property type="entry name" value="ADH-like_C"/>
</dbReference>
<keyword evidence="2" id="KW-0560">Oxidoreductase</keyword>
<dbReference type="InterPro" id="IPR011032">
    <property type="entry name" value="GroES-like_sf"/>
</dbReference>
<dbReference type="Pfam" id="PF08240">
    <property type="entry name" value="ADH_N"/>
    <property type="match status" value="1"/>
</dbReference>
<dbReference type="Gene3D" id="3.90.180.10">
    <property type="entry name" value="Medium-chain alcohol dehydrogenases, catalytic domain"/>
    <property type="match status" value="1"/>
</dbReference>
<dbReference type="GO" id="GO:0016651">
    <property type="term" value="F:oxidoreductase activity, acting on NAD(P)H"/>
    <property type="evidence" value="ECO:0007669"/>
    <property type="project" value="TreeGrafter"/>
</dbReference>
<gene>
    <name evidence="4" type="ORF">OIDMADRAFT_40559</name>
</gene>
<dbReference type="HOGENOM" id="CLU_026673_3_4_1"/>
<dbReference type="GO" id="GO:0070402">
    <property type="term" value="F:NADPH binding"/>
    <property type="evidence" value="ECO:0007669"/>
    <property type="project" value="TreeGrafter"/>
</dbReference>
<evidence type="ECO:0000313" key="5">
    <source>
        <dbReference type="Proteomes" id="UP000054321"/>
    </source>
</evidence>
<dbReference type="EMBL" id="KN832874">
    <property type="protein sequence ID" value="KIN02669.1"/>
    <property type="molecule type" value="Genomic_DNA"/>
</dbReference>
<sequence>MRAIDIKGGKGPVSSLFLSSEIPKPVPAAGQALVRVKFFGINRMDLTQRAGLYQVPPQAGPILGVEFSGVIEELHERSNANSDEYFKAGDEVFGLAYGGAYAEYVAVSTLMLIHKSQEIPWEVAAGIPEVWVTAIQAMELIGGFSPGKSILWHAGASSVSIAGIQLSKALGASAIYATVGSQEKVDLCRSLGATTVWNYRESNWEQEVSKITNDKGVDIIIDFVGQNYFQMNLNSAGKDGRVVIVGMLSGAKISGKDIDLSPFVTKRLRVEGSRLRGRDLEYQRVLRDMLVNDALPGFIDGKFQVPIEKVFDWRDIQGAHSLMESNTIKGKIICKVT</sequence>